<dbReference type="InterPro" id="IPR001753">
    <property type="entry name" value="Enoyl-CoA_hydra/iso"/>
</dbReference>
<dbReference type="Gene3D" id="3.90.226.10">
    <property type="entry name" value="2-enoyl-CoA Hydratase, Chain A, domain 1"/>
    <property type="match status" value="1"/>
</dbReference>
<comment type="subcellular location">
    <subcellularLocation>
        <location evidence="1">Peroxisome</location>
    </subcellularLocation>
</comment>
<reference evidence="5" key="1">
    <citation type="submission" date="2017-02" db="UniProtKB">
        <authorList>
            <consortium name="WormBaseParasite"/>
        </authorList>
    </citation>
    <scope>IDENTIFICATION</scope>
</reference>
<evidence type="ECO:0000256" key="1">
    <source>
        <dbReference type="ARBA" id="ARBA00004275"/>
    </source>
</evidence>
<dbReference type="WBParaSite" id="PTRK_0001759100.1">
    <property type="protein sequence ID" value="PTRK_0001759100.1"/>
    <property type="gene ID" value="PTRK_0001759100"/>
</dbReference>
<dbReference type="Proteomes" id="UP000038045">
    <property type="component" value="Unplaced"/>
</dbReference>
<proteinExistence type="predicted"/>
<dbReference type="GO" id="GO:0005777">
    <property type="term" value="C:peroxisome"/>
    <property type="evidence" value="ECO:0007669"/>
    <property type="project" value="UniProtKB-SubCell"/>
</dbReference>
<sequence length="283" mass="32290">MFFLKRSISLTSRLPVNISRASVHIPEYKCLEVTKEGPAFKIALNIPSTYNALSYPLLSELADALWLSNKCKETKFTVVTGKGKFFCSGLDLEHFLKLGTDGIIETRDEMGKIFEKYVSSFLHHDKLLIGAINGPAIGGGVAMIPYFDYTICSDDAYFFTPFTKFGFVPVDLISVYLPRIMGKLRATEVMLLEKKLTSKEAFDCSLVNEVVKKEDVWKATMEKVKKFDTYGAEDVKAVKKVIKYDDRRLLDKKNKAEIKIFYDRLCEPTFIKAIEEYFKNIKK</sequence>
<dbReference type="PANTHER" id="PTHR43684">
    <property type="match status" value="1"/>
</dbReference>
<dbReference type="Pfam" id="PF00378">
    <property type="entry name" value="ECH_1"/>
    <property type="match status" value="1"/>
</dbReference>
<organism evidence="4 5">
    <name type="scientific">Parastrongyloides trichosuri</name>
    <name type="common">Possum-specific nematode worm</name>
    <dbReference type="NCBI Taxonomy" id="131310"/>
    <lineage>
        <taxon>Eukaryota</taxon>
        <taxon>Metazoa</taxon>
        <taxon>Ecdysozoa</taxon>
        <taxon>Nematoda</taxon>
        <taxon>Chromadorea</taxon>
        <taxon>Rhabditida</taxon>
        <taxon>Tylenchina</taxon>
        <taxon>Panagrolaimomorpha</taxon>
        <taxon>Strongyloidoidea</taxon>
        <taxon>Strongyloididae</taxon>
        <taxon>Parastrongyloides</taxon>
    </lineage>
</organism>
<name>A0A0N5A6G8_PARTI</name>
<accession>A0A0N5A6G8</accession>
<protein>
    <submittedName>
        <fullName evidence="5">ClpP/crotonase</fullName>
    </submittedName>
</protein>
<keyword evidence="2" id="KW-0576">Peroxisome</keyword>
<keyword evidence="4" id="KW-1185">Reference proteome</keyword>
<dbReference type="InterPro" id="IPR051053">
    <property type="entry name" value="ECH/Chromodomain_protein"/>
</dbReference>
<evidence type="ECO:0000256" key="3">
    <source>
        <dbReference type="ARBA" id="ARBA00023235"/>
    </source>
</evidence>
<dbReference type="SUPFAM" id="SSF52096">
    <property type="entry name" value="ClpP/crotonase"/>
    <property type="match status" value="1"/>
</dbReference>
<dbReference type="CDD" id="cd06558">
    <property type="entry name" value="crotonase-like"/>
    <property type="match status" value="1"/>
</dbReference>
<dbReference type="InterPro" id="IPR029045">
    <property type="entry name" value="ClpP/crotonase-like_dom_sf"/>
</dbReference>
<dbReference type="PANTHER" id="PTHR43684:SF1">
    <property type="entry name" value="ENOYL-COA DELTA ISOMERASE 2"/>
    <property type="match status" value="1"/>
</dbReference>
<dbReference type="AlphaFoldDB" id="A0A0N5A6G8"/>
<dbReference type="GO" id="GO:0004165">
    <property type="term" value="F:delta(3)-delta(2)-enoyl-CoA isomerase activity"/>
    <property type="evidence" value="ECO:0007669"/>
    <property type="project" value="UniProtKB-ARBA"/>
</dbReference>
<keyword evidence="3" id="KW-0413">Isomerase</keyword>
<dbReference type="STRING" id="131310.A0A0N5A6G8"/>
<evidence type="ECO:0000256" key="2">
    <source>
        <dbReference type="ARBA" id="ARBA00023140"/>
    </source>
</evidence>
<evidence type="ECO:0000313" key="5">
    <source>
        <dbReference type="WBParaSite" id="PTRK_0001759100.1"/>
    </source>
</evidence>
<evidence type="ECO:0000313" key="4">
    <source>
        <dbReference type="Proteomes" id="UP000038045"/>
    </source>
</evidence>